<name>A0A2J6TFJ3_9HELO</name>
<accession>A0A2J6TFJ3</accession>
<protein>
    <submittedName>
        <fullName evidence="1">Uncharacterized protein</fullName>
    </submittedName>
</protein>
<dbReference type="RefSeq" id="XP_024738711.1">
    <property type="nucleotide sequence ID" value="XM_024882961.1"/>
</dbReference>
<reference evidence="1 2" key="1">
    <citation type="submission" date="2016-04" db="EMBL/GenBank/DDBJ databases">
        <title>A degradative enzymes factory behind the ericoid mycorrhizal symbiosis.</title>
        <authorList>
            <consortium name="DOE Joint Genome Institute"/>
            <person name="Martino E."/>
            <person name="Morin E."/>
            <person name="Grelet G."/>
            <person name="Kuo A."/>
            <person name="Kohler A."/>
            <person name="Daghino S."/>
            <person name="Barry K."/>
            <person name="Choi C."/>
            <person name="Cichocki N."/>
            <person name="Clum A."/>
            <person name="Copeland A."/>
            <person name="Hainaut M."/>
            <person name="Haridas S."/>
            <person name="Labutti K."/>
            <person name="Lindquist E."/>
            <person name="Lipzen A."/>
            <person name="Khouja H.-R."/>
            <person name="Murat C."/>
            <person name="Ohm R."/>
            <person name="Olson A."/>
            <person name="Spatafora J."/>
            <person name="Veneault-Fourrey C."/>
            <person name="Henrissat B."/>
            <person name="Grigoriev I."/>
            <person name="Martin F."/>
            <person name="Perotto S."/>
        </authorList>
    </citation>
    <scope>NUCLEOTIDE SEQUENCE [LARGE SCALE GENOMIC DNA]</scope>
    <source>
        <strain evidence="1 2">E</strain>
    </source>
</reference>
<dbReference type="AlphaFoldDB" id="A0A2J6TFJ3"/>
<keyword evidence="2" id="KW-1185">Reference proteome</keyword>
<sequence>MQRTLGFGCMQTRGWKDGAERRDQDLANCAAAVDSGEPNPGTGWFSEVSLTARNGFGNDDEKGCHRHERNVCYSRIGRDVFRGSVEWNKREQGPEFGDVAGLSSMKEAKDRIRCPPPALHVDLSAFDVDGNIWNAPCENEPTPGLPICLVIVYFSLAEIDDIDAVQESAAGRASGILAWGRLPSRWRMAAGGQGGLGSQNDLVDQVPMYPCTHVPMYPCITTQLPNPAHGEQQHFLQVQKDFQLSNLADFVCSLNSPSHPSRHSASPPPPLGEFVSWDSQTRMKLLMQRTLQALQASPRTIIEAFPQNTGGLDRVSGDPGLNLHRTFCNGFWKDRTRCDVRGSKGYSMHILG</sequence>
<dbReference type="EMBL" id="KZ613786">
    <property type="protein sequence ID" value="PMD61807.1"/>
    <property type="molecule type" value="Genomic_DNA"/>
</dbReference>
<evidence type="ECO:0000313" key="1">
    <source>
        <dbReference type="EMBL" id="PMD61807.1"/>
    </source>
</evidence>
<dbReference type="InParanoid" id="A0A2J6TFJ3"/>
<dbReference type="Proteomes" id="UP000235371">
    <property type="component" value="Unassembled WGS sequence"/>
</dbReference>
<evidence type="ECO:0000313" key="2">
    <source>
        <dbReference type="Proteomes" id="UP000235371"/>
    </source>
</evidence>
<organism evidence="1 2">
    <name type="scientific">Hyaloscypha bicolor E</name>
    <dbReference type="NCBI Taxonomy" id="1095630"/>
    <lineage>
        <taxon>Eukaryota</taxon>
        <taxon>Fungi</taxon>
        <taxon>Dikarya</taxon>
        <taxon>Ascomycota</taxon>
        <taxon>Pezizomycotina</taxon>
        <taxon>Leotiomycetes</taxon>
        <taxon>Helotiales</taxon>
        <taxon>Hyaloscyphaceae</taxon>
        <taxon>Hyaloscypha</taxon>
        <taxon>Hyaloscypha bicolor</taxon>
    </lineage>
</organism>
<dbReference type="GeneID" id="36591038"/>
<gene>
    <name evidence="1" type="ORF">K444DRAFT_628810</name>
</gene>
<proteinExistence type="predicted"/>